<evidence type="ECO:0000313" key="1">
    <source>
        <dbReference type="EMBL" id="KAI9909166.1"/>
    </source>
</evidence>
<organism evidence="1 2">
    <name type="scientific">Peronosclerospora sorghi</name>
    <dbReference type="NCBI Taxonomy" id="230839"/>
    <lineage>
        <taxon>Eukaryota</taxon>
        <taxon>Sar</taxon>
        <taxon>Stramenopiles</taxon>
        <taxon>Oomycota</taxon>
        <taxon>Peronosporomycetes</taxon>
        <taxon>Peronosporales</taxon>
        <taxon>Peronosporaceae</taxon>
        <taxon>Peronosclerospora</taxon>
    </lineage>
</organism>
<comment type="caution">
    <text evidence="1">The sequence shown here is derived from an EMBL/GenBank/DDBJ whole genome shotgun (WGS) entry which is preliminary data.</text>
</comment>
<dbReference type="EMBL" id="CM047586">
    <property type="protein sequence ID" value="KAI9909166.1"/>
    <property type="molecule type" value="Genomic_DNA"/>
</dbReference>
<keyword evidence="2" id="KW-1185">Reference proteome</keyword>
<reference evidence="1 2" key="1">
    <citation type="journal article" date="2022" name="bioRxiv">
        <title>The genome of the oomycete Peronosclerospora sorghi, a cosmopolitan pathogen of maize and sorghum, is inflated with dispersed pseudogenes.</title>
        <authorList>
            <person name="Fletcher K."/>
            <person name="Martin F."/>
            <person name="Isakeit T."/>
            <person name="Cavanaugh K."/>
            <person name="Magill C."/>
            <person name="Michelmore R."/>
        </authorList>
    </citation>
    <scope>NUCLEOTIDE SEQUENCE [LARGE SCALE GENOMIC DNA]</scope>
    <source>
        <strain evidence="1">P6</strain>
    </source>
</reference>
<sequence length="96" mass="11046">MDVDEEERIVRFRTEMALSADMVQLCNVVFDSEMFPMDATLHDVAVKAKLGETDATLMANVRSCLQRCNFVNKVYARVYALKNESYDFSKQEHEEG</sequence>
<accession>A0ACC0VTT3</accession>
<gene>
    <name evidence="1" type="ORF">PsorP6_014946</name>
</gene>
<name>A0ACC0VTT3_9STRA</name>
<protein>
    <submittedName>
        <fullName evidence="1">Uncharacterized protein</fullName>
    </submittedName>
</protein>
<dbReference type="Proteomes" id="UP001163321">
    <property type="component" value="Chromosome 7"/>
</dbReference>
<proteinExistence type="predicted"/>
<evidence type="ECO:0000313" key="2">
    <source>
        <dbReference type="Proteomes" id="UP001163321"/>
    </source>
</evidence>